<reference evidence="3 4" key="1">
    <citation type="journal article" date="2018" name="Int. J. Syst. Evol. Microbiol.">
        <title>Epidermidibacterium keratini gen. nov., sp. nov., a member of the family Sporichthyaceae, isolated from keratin epidermis.</title>
        <authorList>
            <person name="Lee D.G."/>
            <person name="Trujillo M.E."/>
            <person name="Kang S."/>
            <person name="Nam J.J."/>
            <person name="Kim Y.J."/>
        </authorList>
    </citation>
    <scope>NUCLEOTIDE SEQUENCE [LARGE SCALE GENOMIC DNA]</scope>
    <source>
        <strain evidence="3 4">EPI-7</strain>
    </source>
</reference>
<keyword evidence="2" id="KW-0472">Membrane</keyword>
<feature type="transmembrane region" description="Helical" evidence="2">
    <location>
        <begin position="6"/>
        <end position="24"/>
    </location>
</feature>
<dbReference type="Gene3D" id="1.10.287.850">
    <property type="entry name" value="HP0062-like domain"/>
    <property type="match status" value="1"/>
</dbReference>
<dbReference type="InParanoid" id="A0A7L4YJU4"/>
<accession>A0A7L4YJU4</accession>
<dbReference type="EMBL" id="CP047156">
    <property type="protein sequence ID" value="QHB99495.1"/>
    <property type="molecule type" value="Genomic_DNA"/>
</dbReference>
<evidence type="ECO:0000256" key="2">
    <source>
        <dbReference type="SAM" id="Phobius"/>
    </source>
</evidence>
<sequence length="147" mass="17102">MSPEVWTFLGVLVTALTAVLVAYWQYGRKQKEAAAAAVPAEPVAAPDWARDYVTSLLTQIETLSSWRDELQQERDELMEVHMDLRIEFERFRAESRGQIESLRREFEVYRQLSESKVRTLEREVARLEAENHQLHSEIAELRGVGRE</sequence>
<organism evidence="3 4">
    <name type="scientific">Epidermidibacterium keratini</name>
    <dbReference type="NCBI Taxonomy" id="1891644"/>
    <lineage>
        <taxon>Bacteria</taxon>
        <taxon>Bacillati</taxon>
        <taxon>Actinomycetota</taxon>
        <taxon>Actinomycetes</taxon>
        <taxon>Sporichthyales</taxon>
        <taxon>Sporichthyaceae</taxon>
        <taxon>Epidermidibacterium</taxon>
    </lineage>
</organism>
<keyword evidence="1" id="KW-0175">Coiled coil</keyword>
<keyword evidence="2" id="KW-0812">Transmembrane</keyword>
<proteinExistence type="predicted"/>
<protein>
    <submittedName>
        <fullName evidence="3">Uncharacterized protein</fullName>
    </submittedName>
</protein>
<evidence type="ECO:0000256" key="1">
    <source>
        <dbReference type="SAM" id="Coils"/>
    </source>
</evidence>
<dbReference type="KEGG" id="eke:EK0264_03810"/>
<name>A0A7L4YJU4_9ACTN</name>
<dbReference type="AlphaFoldDB" id="A0A7L4YJU4"/>
<keyword evidence="2" id="KW-1133">Transmembrane helix</keyword>
<dbReference type="RefSeq" id="WP_159543119.1">
    <property type="nucleotide sequence ID" value="NZ_CP047156.1"/>
</dbReference>
<gene>
    <name evidence="3" type="ORF">EK0264_03810</name>
</gene>
<feature type="coiled-coil region" evidence="1">
    <location>
        <begin position="67"/>
        <end position="144"/>
    </location>
</feature>
<dbReference type="Proteomes" id="UP000463857">
    <property type="component" value="Chromosome"/>
</dbReference>
<keyword evidence="4" id="KW-1185">Reference proteome</keyword>
<evidence type="ECO:0000313" key="4">
    <source>
        <dbReference type="Proteomes" id="UP000463857"/>
    </source>
</evidence>
<evidence type="ECO:0000313" key="3">
    <source>
        <dbReference type="EMBL" id="QHB99495.1"/>
    </source>
</evidence>